<organism evidence="3 4">
    <name type="scientific">Plebeiibacterium sediminum</name>
    <dbReference type="NCBI Taxonomy" id="2992112"/>
    <lineage>
        <taxon>Bacteria</taxon>
        <taxon>Pseudomonadati</taxon>
        <taxon>Bacteroidota</taxon>
        <taxon>Bacteroidia</taxon>
        <taxon>Marinilabiliales</taxon>
        <taxon>Marinilabiliaceae</taxon>
        <taxon>Plebeiibacterium</taxon>
    </lineage>
</organism>
<evidence type="ECO:0000256" key="1">
    <source>
        <dbReference type="SAM" id="MobiDB-lite"/>
    </source>
</evidence>
<dbReference type="GO" id="GO:0008236">
    <property type="term" value="F:serine-type peptidase activity"/>
    <property type="evidence" value="ECO:0007669"/>
    <property type="project" value="InterPro"/>
</dbReference>
<dbReference type="SUPFAM" id="SSF82171">
    <property type="entry name" value="DPP6 N-terminal domain-like"/>
    <property type="match status" value="2"/>
</dbReference>
<dbReference type="AlphaFoldDB" id="A0AAE3M905"/>
<dbReference type="RefSeq" id="WP_301192745.1">
    <property type="nucleotide sequence ID" value="NZ_JAPDPJ010000087.1"/>
</dbReference>
<dbReference type="SUPFAM" id="SSF53474">
    <property type="entry name" value="alpha/beta-Hydrolases"/>
    <property type="match status" value="1"/>
</dbReference>
<gene>
    <name evidence="3" type="ORF">OM075_22170</name>
</gene>
<evidence type="ECO:0000313" key="4">
    <source>
        <dbReference type="Proteomes" id="UP001209229"/>
    </source>
</evidence>
<dbReference type="InterPro" id="IPR001375">
    <property type="entry name" value="Peptidase_S9_cat"/>
</dbReference>
<dbReference type="InterPro" id="IPR029058">
    <property type="entry name" value="AB_hydrolase_fold"/>
</dbReference>
<feature type="region of interest" description="Disordered" evidence="1">
    <location>
        <begin position="163"/>
        <end position="186"/>
    </location>
</feature>
<accession>A0AAE3M905</accession>
<dbReference type="GO" id="GO:0008239">
    <property type="term" value="F:dipeptidyl-peptidase activity"/>
    <property type="evidence" value="ECO:0007669"/>
    <property type="project" value="TreeGrafter"/>
</dbReference>
<dbReference type="PANTHER" id="PTHR11731:SF193">
    <property type="entry name" value="DIPEPTIDYL PEPTIDASE 9"/>
    <property type="match status" value="1"/>
</dbReference>
<proteinExistence type="predicted"/>
<comment type="caution">
    <text evidence="3">The sequence shown here is derived from an EMBL/GenBank/DDBJ whole genome shotgun (WGS) entry which is preliminary data.</text>
</comment>
<reference evidence="3" key="1">
    <citation type="submission" date="2022-10" db="EMBL/GenBank/DDBJ databases">
        <authorList>
            <person name="Yu W.X."/>
        </authorList>
    </citation>
    <scope>NUCLEOTIDE SEQUENCE</scope>
    <source>
        <strain evidence="3">AAT</strain>
    </source>
</reference>
<dbReference type="GO" id="GO:0006508">
    <property type="term" value="P:proteolysis"/>
    <property type="evidence" value="ECO:0007669"/>
    <property type="project" value="InterPro"/>
</dbReference>
<sequence length="943" mass="107984">MKHLLKISLITIFTLGVSFSAMSVEKKVLNHTNYDSWKSIDKDFIISHNGKFISYVISPQIGDSYLYIYDVANGKLDSIPRGKTPQFSVENDFVAFNVKAQNDSIRALKLKKTKKDKLPKDSLFIKNLISGDISKIPNLKSWKLPEDGGNWLAYMIEKKKEEPKDTAEVKEKGEKSDKKDKDKKAKEFKSEGNPLVLYRPVSGDSLFVEKVSFYEIANNGSGAYLVQSTGDTTEVSKVLRFDAQTFTIDTIFKKIGKIEKLASDYTASQCAFLFSDDTSKVKVDQLYYYRTKLDAPNMILDTIDASLPSEWSALSKGELNFSRDGSKLFFGAGKRPHEEPKDTLTDDEKIHVDVWNWKDIEIQPMQKKNLKKDKDPAYKCVYLVKQNKIVQLESKDFRSVKIPDRGNSNIGFSYVSTPYKRAQSWSGRWSNDIYKVDILTGQKQLIEKDINGTSEISKSGKWLVYYDQADSAYYAYNTLKGSKSLISKGVKISWVDELNDSPTDADAYGIVDFTKDDKSVIVYDRFDIWQLDLSGKLAPVCLTNSLGRKLNTSFRVIKLDKDELFIDINKELLLRSFNEINKQSGFYSLNKNKTEKIIEGDYNIYNPLKAKNAETYIWRKSTFKSYPELRISDKSFNHDVVISNTNPQQKDFNWGDIQLVDWVASDGLKHQGLLITPEDLDTSKKYPMISYFYERYSDELHKYYRPAPSRSTVNWSFYASNGYVLFIPDIFYRTGDPGLCAYEAVVSGSSAMADRFSFIDRDHMGIQGQSWGGYQVAFLVTRTNLFKAAMAGAPVSNMTSAYGGIRWGTGMSRMFQYEHTQSRIGGTLWNKMNKYIENSPVFFAPQVETPLLIMHNDNDGAVPWYQGIEYFMALRRLNKPAWLLVYNNEEHNLTRRANSKDLSRRMMQFFDHYLKEKAIPVWMNDGVPAIKKGEDLGYDLVEE</sequence>
<keyword evidence="4" id="KW-1185">Reference proteome</keyword>
<name>A0AAE3M905_9BACT</name>
<feature type="domain" description="Peptidase S9 prolyl oligopeptidase catalytic" evidence="2">
    <location>
        <begin position="742"/>
        <end position="916"/>
    </location>
</feature>
<dbReference type="PANTHER" id="PTHR11731">
    <property type="entry name" value="PROTEASE FAMILY S9B,C DIPEPTIDYL-PEPTIDASE IV-RELATED"/>
    <property type="match status" value="1"/>
</dbReference>
<dbReference type="InterPro" id="IPR050278">
    <property type="entry name" value="Serine_Prot_S9B/DPPIV"/>
</dbReference>
<dbReference type="EMBL" id="JAPDPJ010000087">
    <property type="protein sequence ID" value="MCW3789187.1"/>
    <property type="molecule type" value="Genomic_DNA"/>
</dbReference>
<dbReference type="Pfam" id="PF00326">
    <property type="entry name" value="Peptidase_S9"/>
    <property type="match status" value="1"/>
</dbReference>
<dbReference type="Proteomes" id="UP001209229">
    <property type="component" value="Unassembled WGS sequence"/>
</dbReference>
<evidence type="ECO:0000313" key="3">
    <source>
        <dbReference type="EMBL" id="MCW3789187.1"/>
    </source>
</evidence>
<protein>
    <submittedName>
        <fullName evidence="3">Prolyl oligopeptidase family serine peptidase</fullName>
    </submittedName>
</protein>
<dbReference type="Gene3D" id="3.40.50.1820">
    <property type="entry name" value="alpha/beta hydrolase"/>
    <property type="match status" value="1"/>
</dbReference>
<evidence type="ECO:0000259" key="2">
    <source>
        <dbReference type="Pfam" id="PF00326"/>
    </source>
</evidence>